<dbReference type="Proteomes" id="UP000824533">
    <property type="component" value="Linkage Group LG08"/>
</dbReference>
<sequence>MTEIIFKIIIITLLFYKSATTTAVKDRFYPRYHLAPPFGWMNDPNGFCYYQNEYHLFYQYNPFSSESAGVAHWGHAVSTNLVTWKHLPIAMKPDQSYDKTGVFSGSGIVVNDILYLFYTGNVNFEDQIPDRKQVQAMAYTTDGINVIKYDGNPIINGTKFQPDFRDPKVWKHHNDFYMILGHSLNNNTGEVLLYESKNLIDWKHKSVLLRSNGSLGYMWECPDIFKLKDYYVLLFSPQGIQPQGDKYRNIYQTGYISGYLDHKSGYFKPLSEFYQIDEGSDFYATQTMLDKKGRRIMIAWMDTWGEEYPERADGSAGQMTLPRELFITPEGQIIQKPIDELDEILGEIIYSGKAQKGLNITLPDKSGKIVIRAPKVANFSLHVQDASNSSNEVLIHYDYEKQRVTVNRQSYDGLRRAHWSPKGELKWVVFIDASSIELFCGEGEVTFSFRVFLYGDIIVTLENDAYHYHVQAINRSIPLPNST</sequence>
<gene>
    <name evidence="1" type="ORF">K1T71_004849</name>
</gene>
<organism evidence="1 2">
    <name type="scientific">Dendrolimus kikuchii</name>
    <dbReference type="NCBI Taxonomy" id="765133"/>
    <lineage>
        <taxon>Eukaryota</taxon>
        <taxon>Metazoa</taxon>
        <taxon>Ecdysozoa</taxon>
        <taxon>Arthropoda</taxon>
        <taxon>Hexapoda</taxon>
        <taxon>Insecta</taxon>
        <taxon>Pterygota</taxon>
        <taxon>Neoptera</taxon>
        <taxon>Endopterygota</taxon>
        <taxon>Lepidoptera</taxon>
        <taxon>Glossata</taxon>
        <taxon>Ditrysia</taxon>
        <taxon>Bombycoidea</taxon>
        <taxon>Lasiocampidae</taxon>
        <taxon>Dendrolimus</taxon>
    </lineage>
</organism>
<name>A0ACC1D6X3_9NEOP</name>
<accession>A0ACC1D6X3</accession>
<evidence type="ECO:0000313" key="1">
    <source>
        <dbReference type="EMBL" id="KAJ0179137.1"/>
    </source>
</evidence>
<dbReference type="EMBL" id="CM034394">
    <property type="protein sequence ID" value="KAJ0179137.1"/>
    <property type="molecule type" value="Genomic_DNA"/>
</dbReference>
<reference evidence="1 2" key="1">
    <citation type="journal article" date="2021" name="Front. Genet.">
        <title>Chromosome-Level Genome Assembly Reveals Significant Gene Expansion in the Toll and IMD Signaling Pathways of Dendrolimus kikuchii.</title>
        <authorList>
            <person name="Zhou J."/>
            <person name="Wu P."/>
            <person name="Xiong Z."/>
            <person name="Liu N."/>
            <person name="Zhao N."/>
            <person name="Ji M."/>
            <person name="Qiu Y."/>
            <person name="Yang B."/>
        </authorList>
    </citation>
    <scope>NUCLEOTIDE SEQUENCE [LARGE SCALE GENOMIC DNA]</scope>
    <source>
        <strain evidence="1">Ann1</strain>
    </source>
</reference>
<keyword evidence="2" id="KW-1185">Reference proteome</keyword>
<evidence type="ECO:0000313" key="2">
    <source>
        <dbReference type="Proteomes" id="UP000824533"/>
    </source>
</evidence>
<proteinExistence type="predicted"/>
<comment type="caution">
    <text evidence="1">The sequence shown here is derived from an EMBL/GenBank/DDBJ whole genome shotgun (WGS) entry which is preliminary data.</text>
</comment>
<protein>
    <submittedName>
        <fullName evidence="1">Uncharacterized protein</fullName>
    </submittedName>
</protein>